<dbReference type="InterPro" id="IPR001846">
    <property type="entry name" value="VWF_type-D"/>
</dbReference>
<evidence type="ECO:0000256" key="2">
    <source>
        <dbReference type="ARBA" id="ARBA00016619"/>
    </source>
</evidence>
<dbReference type="InterPro" id="IPR036084">
    <property type="entry name" value="Ser_inhib-like_sf"/>
</dbReference>
<feature type="domain" description="VWFA" evidence="17">
    <location>
        <begin position="1074"/>
        <end position="1185"/>
    </location>
</feature>
<dbReference type="STRING" id="8078.ENSFHEP00000023287"/>
<evidence type="ECO:0000256" key="11">
    <source>
        <dbReference type="ARBA" id="ARBA00023180"/>
    </source>
</evidence>
<keyword evidence="5" id="KW-0165">Cleavage on pair of basic residues</keyword>
<evidence type="ECO:0000259" key="15">
    <source>
        <dbReference type="PROSITE" id="PS01225"/>
    </source>
</evidence>
<evidence type="ECO:0000259" key="16">
    <source>
        <dbReference type="PROSITE" id="PS50184"/>
    </source>
</evidence>
<feature type="disulfide bond" evidence="13">
    <location>
        <begin position="2335"/>
        <end position="2385"/>
    </location>
</feature>
<dbReference type="Pfam" id="PF00094">
    <property type="entry name" value="VWD"/>
    <property type="match status" value="4"/>
</dbReference>
<keyword evidence="11" id="KW-0325">Glycoprotein</keyword>
<evidence type="ECO:0000256" key="8">
    <source>
        <dbReference type="ARBA" id="ARBA00022889"/>
    </source>
</evidence>
<feature type="compositionally biased region" description="Polar residues" evidence="14">
    <location>
        <begin position="1210"/>
        <end position="1229"/>
    </location>
</feature>
<dbReference type="InterPro" id="IPR006207">
    <property type="entry name" value="Cys_knot_C"/>
</dbReference>
<evidence type="ECO:0000256" key="4">
    <source>
        <dbReference type="ARBA" id="ARBA00022530"/>
    </source>
</evidence>
<feature type="disulfide bond" evidence="13">
    <location>
        <begin position="2350"/>
        <end position="2399"/>
    </location>
</feature>
<keyword evidence="4" id="KW-0272">Extracellular matrix</keyword>
<feature type="domain" description="VWFA" evidence="17">
    <location>
        <begin position="1255"/>
        <end position="1425"/>
    </location>
</feature>
<dbReference type="Pfam" id="PF01826">
    <property type="entry name" value="TIL"/>
    <property type="match status" value="2"/>
</dbReference>
<feature type="disulfide bond" evidence="13">
    <location>
        <begin position="2365"/>
        <end position="2417"/>
    </location>
</feature>
<keyword evidence="10 13" id="KW-1015">Disulfide bond</keyword>
<evidence type="ECO:0000313" key="19">
    <source>
        <dbReference type="Ensembl" id="ENSFHEP00000023287.1"/>
    </source>
</evidence>
<dbReference type="Pfam" id="PF25962">
    <property type="entry name" value="TIL_OTOGL_Mucin"/>
    <property type="match status" value="1"/>
</dbReference>
<dbReference type="GO" id="GO:0005615">
    <property type="term" value="C:extracellular space"/>
    <property type="evidence" value="ECO:0007669"/>
    <property type="project" value="TreeGrafter"/>
</dbReference>
<feature type="domain" description="VWFD" evidence="18">
    <location>
        <begin position="275"/>
        <end position="448"/>
    </location>
</feature>
<evidence type="ECO:0000256" key="3">
    <source>
        <dbReference type="ARBA" id="ARBA00022525"/>
    </source>
</evidence>
<keyword evidence="3" id="KW-0964">Secreted</keyword>
<keyword evidence="6" id="KW-0356">Hemostasis</keyword>
<dbReference type="SMART" id="SM00041">
    <property type="entry name" value="CT"/>
    <property type="match status" value="1"/>
</dbReference>
<dbReference type="Pfam" id="PF08742">
    <property type="entry name" value="C8"/>
    <property type="match status" value="3"/>
</dbReference>
<reference evidence="19" key="1">
    <citation type="submission" date="2025-08" db="UniProtKB">
        <authorList>
            <consortium name="Ensembl"/>
        </authorList>
    </citation>
    <scope>IDENTIFICATION</scope>
</reference>
<evidence type="ECO:0000313" key="20">
    <source>
        <dbReference type="Proteomes" id="UP000265000"/>
    </source>
</evidence>
<dbReference type="Gene3D" id="2.10.25.10">
    <property type="entry name" value="Laminin"/>
    <property type="match status" value="5"/>
</dbReference>
<dbReference type="InterPro" id="IPR058753">
    <property type="entry name" value="TIL_OTOGL_Mucin"/>
</dbReference>
<dbReference type="PROSITE" id="PS01208">
    <property type="entry name" value="VWFC_1"/>
    <property type="match status" value="1"/>
</dbReference>
<evidence type="ECO:0000256" key="7">
    <source>
        <dbReference type="ARBA" id="ARBA00022737"/>
    </source>
</evidence>
<dbReference type="InterPro" id="IPR002919">
    <property type="entry name" value="TIL_dom"/>
</dbReference>
<dbReference type="SMART" id="SM00214">
    <property type="entry name" value="VWC"/>
    <property type="match status" value="3"/>
</dbReference>
<name>A0A3Q2QAW0_FUNHE</name>
<sequence>CVAGAGRCSLFGRHYIHTFDGVIYEFPGDCSYLLAGDCNHRSFTLLDFQNGKRTGITLFLGDAFELHLSVNGQLSQGGKLSLPYASHSVFAGSELGFFKLWSEEFGFTVTIDNAANIALTLAKRHYNGTCGLCGNFNAVPDDEYIAQEFLTEDSYDFANSWAVKGADQACRRVSDPTQSCNSTKPKCPVGMQYSECSKSCSTTCHSLNIQEVCKEECADGCTCPGKVLDGNRCVEVSQCSCTHMGRHFPPGSTISQDCNTVCRHGSWECTNEGCPECLVVGQSHFKTFDNKFFTFAGHCQYLLAEDCTNGMFSVIIENVQCADDQDAVCTRSVTLSLPSLENMTVKLKHGGVVYVNSMAIQTPMNHHLQIARSVQSSVRVKFGDHLRLDWDGRGRVLLKLGPRWAGQTCGLCGNYNGNHGDDFLSGSGLVDASPWAFGQAWRINGDCESAHKHDTDPCATNPKRVRFAEEACAVIMSDVFGPCHFLVNPAPFQRFCRYDVCACDDGEQCLCSALSAYAAVCSARGVLLNWEMECPGGQVYEACGSTCERTCSSLSGAEPGCEGGRACEEGCFCPAGKYLSASGECVTADMCSCLHDGQLYQPNDVYADHNSIRRSAQCPPPLVRADCNSGERGLECARTCQNLDLPCVSLACIPGCLCPQGTFQVRHRRDCIPAEQCPCYHNNRPYAAGRSITVDCNTVCENRKWRCTQKLCDGVCRTVGEGHYITFDGLKYSFPGLCQYVLVQDMCHAEEGSFRVLVENEACGTVGHRCAKAVTIFYQGGLIVMQHGEQVTMKKPVLQSSQVEIVRSGQFYTIMLGKDISVSWDRGTRLLVHISASYRKGRVCGLCGNFDGNVNNDLMSSNNQLEVDASHLGNSWKVIPSCADIPAPCSDNIVKLVTVEQSCRVITGPLFKECTSQVDAEPYVEMCVEAACSCSSVGDCACFCDAIAAYAQACAEKGVSVTWRSNDLCMSCEELNPKIAGTGEELCQWRYNTCAPACPITCQHPEPLHCSLTCVEGCHAHCPPQLLDEVEMRCVDPSQCQVCIHEGQRISHGNKVILNHDDPTHCKIKWLFKKTVRDLHYTGGDAAFLDEAVKYLAINIYDKNKREHAGRVAIILTASGNPRPVRAIVKMLRKKAITTLTVALGPGVNMGQINDITKANPDNRAYVLSSTGELPDRLLEVTDYLCTLGMEPEVPKPPGPKPTPGKARQVSPTTSPAPYTQPETTQRLPNTPAPTPPSGLTPVTTIPPYHPPATDVTFIIEGSDAVGEANFNQSLVFLEEVISQLTEEEEFIRVTVIQYSVTVTVEISRWELRQQRAHLLHRLREIRWRGGSKTNTGTAVTTALQEMATIHPPRGPAPPQLVFLVTENPPTDTVTRPPTTSTQTRVYPIGVGPRVHETDLVQFSHPERPLMVEDYDRLTTLVHRVVNITQTTVRPRFPTLPPCKKPVDVMFLLKAGEQFEDMKTFLKTFIPSGTQVSLIQYGDVNTAEFTWNDHQSKSDLLRRVEGIPSRTTAASALSAVRFAVQTSILPSSVSGGRVGVPKVVVMVVSEKSTDDVKEAAAEALAAGVSVFPIGVGPNYDGNELSALGHHGNQENTLHLNNMDQLRMFLTLDNSYMERICRGPPGVCVDDDGKERKQPGESWMLDDGCHSLLCHPSGAVTVQNHKVSCDRLEPPACRNNMPPARVEEACGCRWECPGMCMGSSTNHVVRFDGLALRLDGEGLCSYTLLTVSKGSGEGSEVKLHTGPCQDSAKYSQICMKAMEVTHGADTLMLKDDGGVCLPKRKAVCVSGVAMGCQALRSEVFEKCHAHIAVQVFLVRCEEQACDESDVCELISAYARLCRQSGVCVDWRSPHLCMQCPDSMEYDACRTGCVEDCGSIQSLGGDTSVTGRNGSSCMETPTEGCFCSGGRVLHHGKCVSPESCGQCVQYMQSWVPEENPCLICMCLDQQRINCTARPCNDVKCGPCEILQEKKGSKCCPEYEVCDLVSCDPPDVPRCEDGQTVVLKNPGECQPVHECCKKEACSQQAPPNCPAHRQLSVKKTECCDSFECTCSCQNSTQACPAGFVTSFLTNDCGCTEAHCLPDKVCLVGGAAHPVGSEWEEGCEKCRCTELQDRDTSLHVAQCSPPVCDRNCPLVGERWTSAHDKCVEHECKKVKDEVFISTTNVSCDSIETPTCTLGSELRCDTQDCCPRCHCPLDVCVLNHTVIGAGERMMMDACTHCECTVEDGAVKKYKLSCKRTSCPSCPRGYTMQKEGDGCCGRCVATACFIQQPDGKLTSVNSTLKDGCNLYTCGMNSGGDLVLETKMTTCPPFDRQACLALGGKVSQIGQTCAEPECRRTAGTLNYVKVDDCQSEQQIELHYCEGKCRSKSMYSLQSAAVEQECVCCAAMKTEPLSVPVLCANGTRSHHTVLSVTACDCTA</sequence>
<dbReference type="SUPFAM" id="SSF57567">
    <property type="entry name" value="Serine protease inhibitors"/>
    <property type="match status" value="4"/>
</dbReference>
<dbReference type="GO" id="GO:0031589">
    <property type="term" value="P:cell-substrate adhesion"/>
    <property type="evidence" value="ECO:0007669"/>
    <property type="project" value="TreeGrafter"/>
</dbReference>
<dbReference type="SMART" id="SM00327">
    <property type="entry name" value="VWA"/>
    <property type="match status" value="2"/>
</dbReference>
<dbReference type="FunFam" id="2.10.25.10:FF:000284">
    <property type="entry name" value="von Willebrand factor"/>
    <property type="match status" value="1"/>
</dbReference>
<dbReference type="Proteomes" id="UP000265000">
    <property type="component" value="Unplaced"/>
</dbReference>
<dbReference type="PROSITE" id="PS50184">
    <property type="entry name" value="VWFC_2"/>
    <property type="match status" value="2"/>
</dbReference>
<evidence type="ECO:0000256" key="5">
    <source>
        <dbReference type="ARBA" id="ARBA00022685"/>
    </source>
</evidence>
<dbReference type="InterPro" id="IPR001007">
    <property type="entry name" value="VWF_dom"/>
</dbReference>
<evidence type="ECO:0000256" key="6">
    <source>
        <dbReference type="ARBA" id="ARBA00022696"/>
    </source>
</evidence>
<dbReference type="PROSITE" id="PS51233">
    <property type="entry name" value="VWFD"/>
    <property type="match status" value="3"/>
</dbReference>
<evidence type="ECO:0000256" key="10">
    <source>
        <dbReference type="ARBA" id="ARBA00023157"/>
    </source>
</evidence>
<dbReference type="SMART" id="SM00215">
    <property type="entry name" value="VWC_out"/>
    <property type="match status" value="2"/>
</dbReference>
<dbReference type="PROSITE" id="PS50234">
    <property type="entry name" value="VWFA"/>
    <property type="match status" value="3"/>
</dbReference>
<feature type="region of interest" description="Disordered" evidence="14">
    <location>
        <begin position="1190"/>
        <end position="1248"/>
    </location>
</feature>
<dbReference type="SMART" id="SM00832">
    <property type="entry name" value="C8"/>
    <property type="match status" value="3"/>
</dbReference>
<dbReference type="Gene3D" id="3.40.50.410">
    <property type="entry name" value="von Willebrand factor, type A domain"/>
    <property type="match status" value="3"/>
</dbReference>
<dbReference type="Pfam" id="PF00092">
    <property type="entry name" value="VWA"/>
    <property type="match status" value="3"/>
</dbReference>
<accession>A0A3Q2QAW0</accession>
<feature type="disulfide bond" evidence="13">
    <location>
        <begin position="2361"/>
        <end position="2415"/>
    </location>
</feature>
<feature type="domain" description="VWFD" evidence="18">
    <location>
        <begin position="6"/>
        <end position="171"/>
    </location>
</feature>
<organism evidence="19 20">
    <name type="scientific">Fundulus heteroclitus</name>
    <name type="common">Killifish</name>
    <name type="synonym">Mummichog</name>
    <dbReference type="NCBI Taxonomy" id="8078"/>
    <lineage>
        <taxon>Eukaryota</taxon>
        <taxon>Metazoa</taxon>
        <taxon>Chordata</taxon>
        <taxon>Craniata</taxon>
        <taxon>Vertebrata</taxon>
        <taxon>Euteleostomi</taxon>
        <taxon>Actinopterygii</taxon>
        <taxon>Neopterygii</taxon>
        <taxon>Teleostei</taxon>
        <taxon>Neoteleostei</taxon>
        <taxon>Acanthomorphata</taxon>
        <taxon>Ovalentaria</taxon>
        <taxon>Atherinomorphae</taxon>
        <taxon>Cyprinodontiformes</taxon>
        <taxon>Fundulidae</taxon>
        <taxon>Fundulus</taxon>
    </lineage>
</organism>
<dbReference type="FunFam" id="2.10.25.10:FF:000674">
    <property type="entry name" value="Mucin-2"/>
    <property type="match status" value="1"/>
</dbReference>
<evidence type="ECO:0000256" key="14">
    <source>
        <dbReference type="SAM" id="MobiDB-lite"/>
    </source>
</evidence>
<dbReference type="Ensembl" id="ENSFHET00000010728.1">
    <property type="protein sequence ID" value="ENSFHEP00000023287.1"/>
    <property type="gene ID" value="ENSFHEG00000004280.1"/>
</dbReference>
<protein>
    <recommendedName>
        <fullName evidence="2">von Willebrand factor</fullName>
    </recommendedName>
</protein>
<comment type="subunit">
    <text evidence="12">Multimeric. Interacts with F8.</text>
</comment>
<evidence type="ECO:0000256" key="13">
    <source>
        <dbReference type="PROSITE-ProRule" id="PRU00039"/>
    </source>
</evidence>
<keyword evidence="20" id="KW-1185">Reference proteome</keyword>
<dbReference type="GeneTree" id="ENSGT00940000155810"/>
<evidence type="ECO:0000259" key="17">
    <source>
        <dbReference type="PROSITE" id="PS50234"/>
    </source>
</evidence>
<evidence type="ECO:0000256" key="1">
    <source>
        <dbReference type="ARBA" id="ARBA00004498"/>
    </source>
</evidence>
<dbReference type="CDD" id="cd01450">
    <property type="entry name" value="vWFA_subfamily_ECM"/>
    <property type="match status" value="1"/>
</dbReference>
<dbReference type="PANTHER" id="PTHR11339">
    <property type="entry name" value="EXTRACELLULAR MATRIX GLYCOPROTEIN RELATED"/>
    <property type="match status" value="1"/>
</dbReference>
<dbReference type="InterPro" id="IPR050780">
    <property type="entry name" value="Mucin_vWF_Thrombospondin_sf"/>
</dbReference>
<keyword evidence="8" id="KW-0130">Cell adhesion</keyword>
<feature type="domain" description="VWFD" evidence="18">
    <location>
        <begin position="714"/>
        <end position="883"/>
    </location>
</feature>
<keyword evidence="9" id="KW-0094">Blood coagulation</keyword>
<dbReference type="PRINTS" id="PR00453">
    <property type="entry name" value="VWFADOMAIN"/>
</dbReference>
<proteinExistence type="predicted"/>
<dbReference type="InterPro" id="IPR036465">
    <property type="entry name" value="vWFA_dom_sf"/>
</dbReference>
<dbReference type="InterPro" id="IPR014853">
    <property type="entry name" value="VWF/SSPO/ZAN-like_Cys-rich_dom"/>
</dbReference>
<evidence type="ECO:0000256" key="9">
    <source>
        <dbReference type="ARBA" id="ARBA00023084"/>
    </source>
</evidence>
<dbReference type="PANTHER" id="PTHR11339:SF361">
    <property type="entry name" value="VON WILLEBRAND FACTOR"/>
    <property type="match status" value="1"/>
</dbReference>
<dbReference type="SMART" id="SM00216">
    <property type="entry name" value="VWD"/>
    <property type="match status" value="3"/>
</dbReference>
<dbReference type="CDD" id="cd19941">
    <property type="entry name" value="TIL"/>
    <property type="match status" value="5"/>
</dbReference>
<dbReference type="GO" id="GO:0007596">
    <property type="term" value="P:blood coagulation"/>
    <property type="evidence" value="ECO:0007669"/>
    <property type="project" value="TreeGrafter"/>
</dbReference>
<dbReference type="SUPFAM" id="SSF53300">
    <property type="entry name" value="vWA-like"/>
    <property type="match status" value="3"/>
</dbReference>
<comment type="subcellular location">
    <subcellularLocation>
        <location evidence="1">Secreted</location>
        <location evidence="1">Extracellular space</location>
        <location evidence="1">Extracellular matrix</location>
    </subcellularLocation>
</comment>
<dbReference type="PROSITE" id="PS01225">
    <property type="entry name" value="CTCK_2"/>
    <property type="match status" value="1"/>
</dbReference>
<feature type="domain" description="CTCK" evidence="15">
    <location>
        <begin position="2335"/>
        <end position="2419"/>
    </location>
</feature>
<dbReference type="GO" id="GO:0031012">
    <property type="term" value="C:extracellular matrix"/>
    <property type="evidence" value="ECO:0007669"/>
    <property type="project" value="TreeGrafter"/>
</dbReference>
<keyword evidence="7" id="KW-0677">Repeat</keyword>
<dbReference type="InterPro" id="IPR002035">
    <property type="entry name" value="VWF_A"/>
</dbReference>
<feature type="domain" description="VWFA" evidence="17">
    <location>
        <begin position="1474"/>
        <end position="1619"/>
    </location>
</feature>
<reference evidence="19" key="2">
    <citation type="submission" date="2025-09" db="UniProtKB">
        <authorList>
            <consortium name="Ensembl"/>
        </authorList>
    </citation>
    <scope>IDENTIFICATION</scope>
</reference>
<dbReference type="CDD" id="cd00198">
    <property type="entry name" value="vWFA"/>
    <property type="match status" value="1"/>
</dbReference>
<feature type="domain" description="VWFC" evidence="16">
    <location>
        <begin position="2197"/>
        <end position="2262"/>
    </location>
</feature>
<evidence type="ECO:0000259" key="18">
    <source>
        <dbReference type="PROSITE" id="PS51233"/>
    </source>
</evidence>
<evidence type="ECO:0000256" key="12">
    <source>
        <dbReference type="ARBA" id="ARBA00025858"/>
    </source>
</evidence>
<feature type="domain" description="VWFC" evidence="16">
    <location>
        <begin position="1914"/>
        <end position="1984"/>
    </location>
</feature>